<feature type="non-terminal residue" evidence="1">
    <location>
        <position position="1"/>
    </location>
</feature>
<reference evidence="1" key="1">
    <citation type="submission" date="2020-04" db="EMBL/GenBank/DDBJ databases">
        <authorList>
            <person name="Alioto T."/>
            <person name="Alioto T."/>
            <person name="Gomez Garrido J."/>
        </authorList>
    </citation>
    <scope>NUCLEOTIDE SEQUENCE</scope>
    <source>
        <strain evidence="1">A484AB</strain>
    </source>
</reference>
<accession>A0A7D9JX73</accession>
<comment type="caution">
    <text evidence="1">The sequence shown here is derived from an EMBL/GenBank/DDBJ whole genome shotgun (WGS) entry which is preliminary data.</text>
</comment>
<gene>
    <name evidence="1" type="ORF">PACLA_8A022851</name>
</gene>
<dbReference type="PROSITE" id="PS51670">
    <property type="entry name" value="SHKT"/>
    <property type="match status" value="1"/>
</dbReference>
<sequence>MKWLYVFLFTTAITLVWGKPKCNVTEEIIERPTCMDLSNPITCAAWKKHNWCYEQDVRRHCRKTCGLCE</sequence>
<keyword evidence="2" id="KW-1185">Reference proteome</keyword>
<name>A0A7D9JX73_PARCT</name>
<dbReference type="InterPro" id="IPR003582">
    <property type="entry name" value="ShKT_dom"/>
</dbReference>
<organism evidence="1 2">
    <name type="scientific">Paramuricea clavata</name>
    <name type="common">Red gorgonian</name>
    <name type="synonym">Violescent sea-whip</name>
    <dbReference type="NCBI Taxonomy" id="317549"/>
    <lineage>
        <taxon>Eukaryota</taxon>
        <taxon>Metazoa</taxon>
        <taxon>Cnidaria</taxon>
        <taxon>Anthozoa</taxon>
        <taxon>Octocorallia</taxon>
        <taxon>Malacalcyonacea</taxon>
        <taxon>Plexauridae</taxon>
        <taxon>Paramuricea</taxon>
    </lineage>
</organism>
<evidence type="ECO:0000313" key="2">
    <source>
        <dbReference type="Proteomes" id="UP001152795"/>
    </source>
</evidence>
<dbReference type="Gene3D" id="1.10.10.1940">
    <property type="match status" value="1"/>
</dbReference>
<proteinExistence type="predicted"/>
<evidence type="ECO:0000313" key="1">
    <source>
        <dbReference type="EMBL" id="CAB4037548.1"/>
    </source>
</evidence>
<protein>
    <submittedName>
        <fullName evidence="1">Uncharacterized protein</fullName>
    </submittedName>
</protein>
<dbReference type="Pfam" id="PF01549">
    <property type="entry name" value="ShK"/>
    <property type="match status" value="1"/>
</dbReference>
<dbReference type="AlphaFoldDB" id="A0A7D9JX73"/>
<dbReference type="Proteomes" id="UP001152795">
    <property type="component" value="Unassembled WGS sequence"/>
</dbReference>
<dbReference type="SMART" id="SM00254">
    <property type="entry name" value="ShKT"/>
    <property type="match status" value="1"/>
</dbReference>
<dbReference type="EMBL" id="CACRXK020023211">
    <property type="protein sequence ID" value="CAB4037548.1"/>
    <property type="molecule type" value="Genomic_DNA"/>
</dbReference>